<evidence type="ECO:0000256" key="4">
    <source>
        <dbReference type="ARBA" id="ARBA00023002"/>
    </source>
</evidence>
<name>A0ABR3FK81_9AGAR</name>
<accession>A0ABR3FK81</accession>
<protein>
    <recommendedName>
        <fullName evidence="5">FAD-binding domain-containing protein</fullName>
    </recommendedName>
</protein>
<keyword evidence="4" id="KW-0560">Oxidoreductase</keyword>
<dbReference type="Gene3D" id="3.50.50.60">
    <property type="entry name" value="FAD/NAD(P)-binding domain"/>
    <property type="match status" value="1"/>
</dbReference>
<evidence type="ECO:0000256" key="3">
    <source>
        <dbReference type="ARBA" id="ARBA00022827"/>
    </source>
</evidence>
<comment type="caution">
    <text evidence="6">The sequence shown here is derived from an EMBL/GenBank/DDBJ whole genome shotgun (WGS) entry which is preliminary data.</text>
</comment>
<dbReference type="InterPro" id="IPR002938">
    <property type="entry name" value="FAD-bd"/>
</dbReference>
<gene>
    <name evidence="6" type="ORF">V5O48_006270</name>
</gene>
<feature type="domain" description="FAD-binding" evidence="5">
    <location>
        <begin position="9"/>
        <end position="372"/>
    </location>
</feature>
<dbReference type="PRINTS" id="PR00420">
    <property type="entry name" value="RNGMNOXGNASE"/>
</dbReference>
<dbReference type="InterPro" id="IPR036188">
    <property type="entry name" value="FAD/NAD-bd_sf"/>
</dbReference>
<dbReference type="EMBL" id="JBAHYK010000281">
    <property type="protein sequence ID" value="KAL0575710.1"/>
    <property type="molecule type" value="Genomic_DNA"/>
</dbReference>
<sequence>MPIPLPRHAKILIVGAGPAGLATGLSLIKHGVNPQDIVVVNRVAQAENTSRAIVIHSATLEALDSLGCAEDLVSRAVKGTRFQMQSRSGTPLFGLRFSSLDSYTKFPFFLIIPQNITEQVLEKHAKALGIKIHSPYTVVGMKTSESGEGLDVSFESGDVVSANFVVGADGARSVIRQLAGIDFMGSDGAPLHDDSPTESLQSVIADVSLSSPPPSNNTLYATLSDGALCILAPFEDSHGLYKTDQPIHRLVFLSNVAPPSQPPLEVLQKYVDDWAPFMPSSDQSYRISEVYWSSRFRHRSAAAATFYKKLSTNGRIFLVGDAAHIHSPAGGQGMNLGLRDAVGLGAIIGGHFGADDFDEALEKHAVERRGRAVKTIGLTNTLLAGARNIMSNSFVYWALKTLLAIPFVQGAVVWRLSGLGNR</sequence>
<dbReference type="Proteomes" id="UP001465976">
    <property type="component" value="Unassembled WGS sequence"/>
</dbReference>
<reference evidence="6 7" key="1">
    <citation type="submission" date="2024-02" db="EMBL/GenBank/DDBJ databases">
        <title>A draft genome for the cacao thread blight pathogen Marasmius crinis-equi.</title>
        <authorList>
            <person name="Cohen S.P."/>
            <person name="Baruah I.K."/>
            <person name="Amoako-Attah I."/>
            <person name="Bukari Y."/>
            <person name="Meinhardt L.W."/>
            <person name="Bailey B.A."/>
        </authorList>
    </citation>
    <scope>NUCLEOTIDE SEQUENCE [LARGE SCALE GENOMIC DNA]</scope>
    <source>
        <strain evidence="6 7">GH-76</strain>
    </source>
</reference>
<dbReference type="SUPFAM" id="SSF51905">
    <property type="entry name" value="FAD/NAD(P)-binding domain"/>
    <property type="match status" value="1"/>
</dbReference>
<dbReference type="Pfam" id="PF01494">
    <property type="entry name" value="FAD_binding_3"/>
    <property type="match status" value="1"/>
</dbReference>
<dbReference type="InterPro" id="IPR050641">
    <property type="entry name" value="RIFMO-like"/>
</dbReference>
<evidence type="ECO:0000313" key="6">
    <source>
        <dbReference type="EMBL" id="KAL0575710.1"/>
    </source>
</evidence>
<dbReference type="Gene3D" id="3.30.70.2450">
    <property type="match status" value="1"/>
</dbReference>
<evidence type="ECO:0000256" key="1">
    <source>
        <dbReference type="ARBA" id="ARBA00001974"/>
    </source>
</evidence>
<evidence type="ECO:0000256" key="2">
    <source>
        <dbReference type="ARBA" id="ARBA00022630"/>
    </source>
</evidence>
<keyword evidence="2" id="KW-0285">Flavoprotein</keyword>
<evidence type="ECO:0000313" key="7">
    <source>
        <dbReference type="Proteomes" id="UP001465976"/>
    </source>
</evidence>
<proteinExistence type="predicted"/>
<keyword evidence="7" id="KW-1185">Reference proteome</keyword>
<evidence type="ECO:0000259" key="5">
    <source>
        <dbReference type="Pfam" id="PF01494"/>
    </source>
</evidence>
<keyword evidence="3" id="KW-0274">FAD</keyword>
<organism evidence="6 7">
    <name type="scientific">Marasmius crinis-equi</name>
    <dbReference type="NCBI Taxonomy" id="585013"/>
    <lineage>
        <taxon>Eukaryota</taxon>
        <taxon>Fungi</taxon>
        <taxon>Dikarya</taxon>
        <taxon>Basidiomycota</taxon>
        <taxon>Agaricomycotina</taxon>
        <taxon>Agaricomycetes</taxon>
        <taxon>Agaricomycetidae</taxon>
        <taxon>Agaricales</taxon>
        <taxon>Marasmiineae</taxon>
        <taxon>Marasmiaceae</taxon>
        <taxon>Marasmius</taxon>
    </lineage>
</organism>
<dbReference type="PANTHER" id="PTHR43004:SF19">
    <property type="entry name" value="BINDING MONOOXYGENASE, PUTATIVE (JCVI)-RELATED"/>
    <property type="match status" value="1"/>
</dbReference>
<comment type="cofactor">
    <cofactor evidence="1">
        <name>FAD</name>
        <dbReference type="ChEBI" id="CHEBI:57692"/>
    </cofactor>
</comment>
<dbReference type="PANTHER" id="PTHR43004">
    <property type="entry name" value="TRK SYSTEM POTASSIUM UPTAKE PROTEIN"/>
    <property type="match status" value="1"/>
</dbReference>